<comment type="caution">
    <text evidence="1">The sequence shown here is derived from an EMBL/GenBank/DDBJ whole genome shotgun (WGS) entry which is preliminary data.</text>
</comment>
<dbReference type="AlphaFoldDB" id="X1LHL2"/>
<name>X1LHL2_9ZZZZ</name>
<proteinExistence type="predicted"/>
<protein>
    <submittedName>
        <fullName evidence="1">Uncharacterized protein</fullName>
    </submittedName>
</protein>
<gene>
    <name evidence="1" type="ORF">S06H3_14793</name>
</gene>
<evidence type="ECO:0000313" key="1">
    <source>
        <dbReference type="EMBL" id="GAI05331.1"/>
    </source>
</evidence>
<sequence length="172" mass="18759">MKRPPLYEALAILANIAAVEHHEHSRCRVYPQDVGATITLAANAAANTFGNWTEIIPIDTVGFEYEVVGLVIEAANAATTYFIQLGFSTVGGSDPTTAQVLGERRLLLPTPINKATELLDYYSQNSPANSKLWGRVKTASLAADELEVSVVIIRHIEITNPIPYLATWPWAV</sequence>
<accession>X1LHL2</accession>
<dbReference type="EMBL" id="BARV01007249">
    <property type="protein sequence ID" value="GAI05331.1"/>
    <property type="molecule type" value="Genomic_DNA"/>
</dbReference>
<organism evidence="1">
    <name type="scientific">marine sediment metagenome</name>
    <dbReference type="NCBI Taxonomy" id="412755"/>
    <lineage>
        <taxon>unclassified sequences</taxon>
        <taxon>metagenomes</taxon>
        <taxon>ecological metagenomes</taxon>
    </lineage>
</organism>
<reference evidence="1" key="1">
    <citation type="journal article" date="2014" name="Front. Microbiol.">
        <title>High frequency of phylogenetically diverse reductive dehalogenase-homologous genes in deep subseafloor sedimentary metagenomes.</title>
        <authorList>
            <person name="Kawai M."/>
            <person name="Futagami T."/>
            <person name="Toyoda A."/>
            <person name="Takaki Y."/>
            <person name="Nishi S."/>
            <person name="Hori S."/>
            <person name="Arai W."/>
            <person name="Tsubouchi T."/>
            <person name="Morono Y."/>
            <person name="Uchiyama I."/>
            <person name="Ito T."/>
            <person name="Fujiyama A."/>
            <person name="Inagaki F."/>
            <person name="Takami H."/>
        </authorList>
    </citation>
    <scope>NUCLEOTIDE SEQUENCE</scope>
    <source>
        <strain evidence="1">Expedition CK06-06</strain>
    </source>
</reference>